<evidence type="ECO:0000256" key="1">
    <source>
        <dbReference type="ARBA" id="ARBA00010832"/>
    </source>
</evidence>
<comment type="caution">
    <text evidence="3">The sequence shown here is derived from an EMBL/GenBank/DDBJ whole genome shotgun (WGS) entry which is preliminary data.</text>
</comment>
<keyword evidence="4" id="KW-1185">Reference proteome</keyword>
<dbReference type="AlphaFoldDB" id="A0A1T2L5X2"/>
<dbReference type="Proteomes" id="UP000191110">
    <property type="component" value="Unassembled WGS sequence"/>
</dbReference>
<organism evidence="3 4">
    <name type="scientific">Solemya pervernicosa gill symbiont</name>
    <dbReference type="NCBI Taxonomy" id="642797"/>
    <lineage>
        <taxon>Bacteria</taxon>
        <taxon>Pseudomonadati</taxon>
        <taxon>Pseudomonadota</taxon>
        <taxon>Gammaproteobacteria</taxon>
        <taxon>sulfur-oxidizing symbionts</taxon>
    </lineage>
</organism>
<dbReference type="EMBL" id="MPRL01000024">
    <property type="protein sequence ID" value="OOZ40483.1"/>
    <property type="molecule type" value="Genomic_DNA"/>
</dbReference>
<name>A0A1T2L5X2_9GAMM</name>
<sequence length="133" mass="14561">MGCEVSASCGTEIETGNTLPILHEIQHALQRLIKEGETTTIDLRAIPLAPGEEQRLETLLGQGEVKAQVDALGETTIQECGVAGVWLITHFNSEEEILGKFIEVTSMPSILESQHEDIREGVEQLSRLLNQAQ</sequence>
<accession>A0A1T2L5X2</accession>
<evidence type="ECO:0000259" key="2">
    <source>
        <dbReference type="Pfam" id="PF04809"/>
    </source>
</evidence>
<evidence type="ECO:0000313" key="4">
    <source>
        <dbReference type="Proteomes" id="UP000191110"/>
    </source>
</evidence>
<dbReference type="InterPro" id="IPR038527">
    <property type="entry name" value="HupH_C_sf"/>
</dbReference>
<evidence type="ECO:0000313" key="3">
    <source>
        <dbReference type="EMBL" id="OOZ40483.1"/>
    </source>
</evidence>
<dbReference type="RefSeq" id="WP_236725668.1">
    <property type="nucleotide sequence ID" value="NZ_MPRL01000024.1"/>
</dbReference>
<dbReference type="Pfam" id="PF04809">
    <property type="entry name" value="HupH_C"/>
    <property type="match status" value="1"/>
</dbReference>
<reference evidence="3 4" key="1">
    <citation type="submission" date="2016-11" db="EMBL/GenBank/DDBJ databases">
        <title>Mixed transmission modes and dynamic genome evolution in an obligate animal-bacterial symbiosis.</title>
        <authorList>
            <person name="Russell S.L."/>
            <person name="Corbett-Detig R.B."/>
            <person name="Cavanaugh C.M."/>
        </authorList>
    </citation>
    <scope>NUCLEOTIDE SEQUENCE [LARGE SCALE GENOMIC DNA]</scope>
    <source>
        <strain evidence="3">Sveles-Q1</strain>
    </source>
</reference>
<feature type="domain" description="HupH hydrogenase expression protein C-terminal" evidence="2">
    <location>
        <begin position="17"/>
        <end position="130"/>
    </location>
</feature>
<gene>
    <name evidence="3" type="ORF">BOW53_07485</name>
</gene>
<dbReference type="InterPro" id="IPR006894">
    <property type="entry name" value="HupH_Hydgase_express_prot_C"/>
</dbReference>
<protein>
    <recommendedName>
        <fullName evidence="2">HupH hydrogenase expression protein C-terminal domain-containing protein</fullName>
    </recommendedName>
</protein>
<dbReference type="Gene3D" id="3.30.1370.140">
    <property type="entry name" value="HupH hydrogenase expression protein, C-terminal domain"/>
    <property type="match status" value="1"/>
</dbReference>
<comment type="similarity">
    <text evidence="1">Belongs to the HupH/HyaF family.</text>
</comment>
<proteinExistence type="inferred from homology"/>